<evidence type="ECO:0000313" key="2">
    <source>
        <dbReference type="EMBL" id="HJF44631.1"/>
    </source>
</evidence>
<keyword evidence="1" id="KW-0812">Transmembrane</keyword>
<reference evidence="2" key="1">
    <citation type="journal article" date="2021" name="PeerJ">
        <title>Extensive microbial diversity within the chicken gut microbiome revealed by metagenomics and culture.</title>
        <authorList>
            <person name="Gilroy R."/>
            <person name="Ravi A."/>
            <person name="Getino M."/>
            <person name="Pursley I."/>
            <person name="Horton D.L."/>
            <person name="Alikhan N.F."/>
            <person name="Baker D."/>
            <person name="Gharbi K."/>
            <person name="Hall N."/>
            <person name="Watson M."/>
            <person name="Adriaenssens E.M."/>
            <person name="Foster-Nyarko E."/>
            <person name="Jarju S."/>
            <person name="Secka A."/>
            <person name="Antonio M."/>
            <person name="Oren A."/>
            <person name="Chaudhuri R.R."/>
            <person name="La Ragione R."/>
            <person name="Hildebrand F."/>
            <person name="Pallen M.J."/>
        </authorList>
    </citation>
    <scope>NUCLEOTIDE SEQUENCE</scope>
    <source>
        <strain evidence="2">CHK124-7917</strain>
    </source>
</reference>
<accession>A0A921GE64</accession>
<gene>
    <name evidence="2" type="ORF">K8U72_02440</name>
</gene>
<keyword evidence="1" id="KW-0472">Membrane</keyword>
<dbReference type="RefSeq" id="WP_274958637.1">
    <property type="nucleotide sequence ID" value="NZ_DYWQ01000039.1"/>
</dbReference>
<reference evidence="2" key="2">
    <citation type="submission" date="2021-09" db="EMBL/GenBank/DDBJ databases">
        <authorList>
            <person name="Gilroy R."/>
        </authorList>
    </citation>
    <scope>NUCLEOTIDE SEQUENCE</scope>
    <source>
        <strain evidence="2">CHK124-7917</strain>
    </source>
</reference>
<evidence type="ECO:0000256" key="1">
    <source>
        <dbReference type="SAM" id="Phobius"/>
    </source>
</evidence>
<evidence type="ECO:0008006" key="4">
    <source>
        <dbReference type="Google" id="ProtNLM"/>
    </source>
</evidence>
<dbReference type="AlphaFoldDB" id="A0A921GE64"/>
<comment type="caution">
    <text evidence="2">The sequence shown here is derived from an EMBL/GenBank/DDBJ whole genome shotgun (WGS) entry which is preliminary data.</text>
</comment>
<feature type="transmembrane region" description="Helical" evidence="1">
    <location>
        <begin position="28"/>
        <end position="54"/>
    </location>
</feature>
<feature type="transmembrane region" description="Helical" evidence="1">
    <location>
        <begin position="240"/>
        <end position="259"/>
    </location>
</feature>
<evidence type="ECO:0000313" key="3">
    <source>
        <dbReference type="Proteomes" id="UP000697330"/>
    </source>
</evidence>
<dbReference type="Proteomes" id="UP000697330">
    <property type="component" value="Unassembled WGS sequence"/>
</dbReference>
<name>A0A921GE64_9ACTN</name>
<keyword evidence="1" id="KW-1133">Transmembrane helix</keyword>
<proteinExistence type="predicted"/>
<dbReference type="EMBL" id="DYWQ01000039">
    <property type="protein sequence ID" value="HJF44631.1"/>
    <property type="molecule type" value="Genomic_DNA"/>
</dbReference>
<protein>
    <recommendedName>
        <fullName evidence="4">TPM domain-containing protein</fullName>
    </recommendedName>
</protein>
<sequence length="300" mass="31772">MPQPHIHVGVPFFGGFGGFRRSPMPGGAAMGGGCGGCMGGIMGLILAALLIALLTTGLSTCGGGRYGSGAYVTGHSEGQASATVREKLPADAVTRTDYYTDADGDWIHSSGRLTEGLEEFYDKTGVQPYVYILPNGTTTSVDELTARAEQLYGELFQDEGHFLLVFCDAGDGTFNCGYTVGTAASAIMDTEALDILADELNYAYNNASSDEGVFSDAFSSTADRIMSAAEEEQQGRTTTLVVGGAILVVAAGAGIAYVVKRRRAKEAEEKQRMEDILNTPLEKFGDKDVEDLADKYEDKD</sequence>
<organism evidence="2 3">
    <name type="scientific">Thermophilibacter provencensis</name>
    <dbReference type="NCBI Taxonomy" id="1852386"/>
    <lineage>
        <taxon>Bacteria</taxon>
        <taxon>Bacillati</taxon>
        <taxon>Actinomycetota</taxon>
        <taxon>Coriobacteriia</taxon>
        <taxon>Coriobacteriales</taxon>
        <taxon>Atopobiaceae</taxon>
        <taxon>Thermophilibacter</taxon>
    </lineage>
</organism>